<gene>
    <name evidence="2" type="ORF">Sant_2549</name>
</gene>
<dbReference type="InterPro" id="IPR007684">
    <property type="entry name" value="Znf_Ogr/Delta"/>
</dbReference>
<dbReference type="AlphaFoldDB" id="W0HUZ0"/>
<dbReference type="OrthoDB" id="6895359at2"/>
<proteinExistence type="predicted"/>
<dbReference type="RefSeq" id="WP_071882023.1">
    <property type="nucleotide sequence ID" value="NZ_CP006569.1"/>
</dbReference>
<evidence type="ECO:0000313" key="2">
    <source>
        <dbReference type="EMBL" id="AHF77584.1"/>
    </source>
</evidence>
<keyword evidence="3" id="KW-1185">Reference proteome</keyword>
<dbReference type="Pfam" id="PF04606">
    <property type="entry name" value="Ogr_Delta"/>
    <property type="match status" value="1"/>
</dbReference>
<evidence type="ECO:0000313" key="3">
    <source>
        <dbReference type="Proteomes" id="UP000019028"/>
    </source>
</evidence>
<organism evidence="2 3">
    <name type="scientific">Sodalis praecaptivus</name>
    <dbReference type="NCBI Taxonomy" id="1239307"/>
    <lineage>
        <taxon>Bacteria</taxon>
        <taxon>Pseudomonadati</taxon>
        <taxon>Pseudomonadota</taxon>
        <taxon>Gammaproteobacteria</taxon>
        <taxon>Enterobacterales</taxon>
        <taxon>Bruguierivoracaceae</taxon>
        <taxon>Sodalis</taxon>
    </lineage>
</organism>
<dbReference type="EMBL" id="CP006569">
    <property type="protein sequence ID" value="AHF77584.1"/>
    <property type="molecule type" value="Genomic_DNA"/>
</dbReference>
<accession>W0HUZ0</accession>
<evidence type="ECO:0000259" key="1">
    <source>
        <dbReference type="Pfam" id="PF04606"/>
    </source>
</evidence>
<dbReference type="KEGG" id="sod:Sant_2549"/>
<protein>
    <submittedName>
        <fullName evidence="2">Bacteriophage transcription regulator protein</fullName>
    </submittedName>
</protein>
<sequence length="109" mass="12162">MPNKRVKYTKDQSSGAINMRVMKVYCPVCEAKAVIKKTARKHKELCDLYCSCTDVECGHTFVMNMTFSHTISPSAKSSDALIATICSSLNRQQKQLMLNLLNIEGITIS</sequence>
<reference evidence="2 3" key="1">
    <citation type="journal article" date="2014" name="Genome Biol. Evol.">
        <title>Genome degeneration and adaptation in a nascent stage of symbiosis.</title>
        <authorList>
            <person name="Oakeson K.F."/>
            <person name="Gil R."/>
            <person name="Clayton A.L."/>
            <person name="Dunn D.M."/>
            <person name="von Niederhausern A.C."/>
            <person name="Hamil C."/>
            <person name="Aoyagi A."/>
            <person name="Duval B."/>
            <person name="Baca A."/>
            <person name="Silva F.J."/>
            <person name="Vallier A."/>
            <person name="Jackson D.G."/>
            <person name="Latorre A."/>
            <person name="Weiss R.B."/>
            <person name="Heddi A."/>
            <person name="Moya A."/>
            <person name="Dale C."/>
        </authorList>
    </citation>
    <scope>NUCLEOTIDE SEQUENCE [LARGE SCALE GENOMIC DNA]</scope>
    <source>
        <strain evidence="2 3">HS1</strain>
    </source>
</reference>
<dbReference type="HOGENOM" id="CLU_170894_2_0_6"/>
<dbReference type="Proteomes" id="UP000019028">
    <property type="component" value="Chromosome"/>
</dbReference>
<name>W0HUZ0_9GAMM</name>
<feature type="domain" description="Zinc finger Ogr/Delta-type" evidence="1">
    <location>
        <begin position="26"/>
        <end position="71"/>
    </location>
</feature>